<proteinExistence type="predicted"/>
<accession>A0A4R8ZI37</accession>
<organism evidence="1 2">
    <name type="scientific">Cryobacterium lyxosi</name>
    <dbReference type="NCBI Taxonomy" id="1259228"/>
    <lineage>
        <taxon>Bacteria</taxon>
        <taxon>Bacillati</taxon>
        <taxon>Actinomycetota</taxon>
        <taxon>Actinomycetes</taxon>
        <taxon>Micrococcales</taxon>
        <taxon>Microbacteriaceae</taxon>
        <taxon>Cryobacterium</taxon>
    </lineage>
</organism>
<protein>
    <submittedName>
        <fullName evidence="1">Uncharacterized protein</fullName>
    </submittedName>
</protein>
<comment type="caution">
    <text evidence="1">The sequence shown here is derived from an EMBL/GenBank/DDBJ whole genome shotgun (WGS) entry which is preliminary data.</text>
</comment>
<dbReference type="OrthoDB" id="3543799at2"/>
<evidence type="ECO:0000313" key="1">
    <source>
        <dbReference type="EMBL" id="TFD28527.1"/>
    </source>
</evidence>
<sequence>MSGQSAVFGVGVQVIVRLDRTRFPESLLDDPIGVIVAAGESEGSGLYAPTVVREKFWVVRFEEPFFGLDGSGPHDSARIPQSFLEAAPEA</sequence>
<gene>
    <name evidence="1" type="ORF">E3T27_01005</name>
</gene>
<evidence type="ECO:0000313" key="2">
    <source>
        <dbReference type="Proteomes" id="UP000298424"/>
    </source>
</evidence>
<dbReference type="RefSeq" id="WP_104197734.1">
    <property type="nucleotide sequence ID" value="NZ_SOGT01000002.1"/>
</dbReference>
<name>A0A4R8ZI37_9MICO</name>
<dbReference type="EMBL" id="SOGT01000002">
    <property type="protein sequence ID" value="TFD28527.1"/>
    <property type="molecule type" value="Genomic_DNA"/>
</dbReference>
<reference evidence="1 2" key="1">
    <citation type="submission" date="2019-03" db="EMBL/GenBank/DDBJ databases">
        <title>Genomics of glacier-inhabiting Cryobacterium strains.</title>
        <authorList>
            <person name="Liu Q."/>
            <person name="Xin Y.-H."/>
        </authorList>
    </citation>
    <scope>NUCLEOTIDE SEQUENCE [LARGE SCALE GENOMIC DNA]</scope>
    <source>
        <strain evidence="1 2">TMT1-1</strain>
    </source>
</reference>
<dbReference type="Proteomes" id="UP000298424">
    <property type="component" value="Unassembled WGS sequence"/>
</dbReference>
<dbReference type="AlphaFoldDB" id="A0A4R8ZI37"/>
<keyword evidence="2" id="KW-1185">Reference proteome</keyword>